<evidence type="ECO:0000313" key="2">
    <source>
        <dbReference type="Proteomes" id="UP000007730"/>
    </source>
</evidence>
<evidence type="ECO:0008006" key="3">
    <source>
        <dbReference type="Google" id="ProtNLM"/>
    </source>
</evidence>
<proteinExistence type="predicted"/>
<dbReference type="RefSeq" id="WP_012564778.1">
    <property type="nucleotide sequence ID" value="NC_011386.1"/>
</dbReference>
<reference evidence="1 2" key="1">
    <citation type="journal article" date="2011" name="J. Bacteriol.">
        <title>Complete genome sequences of the chemolithoautotrophic Oligotropha carboxidovorans strains OM4 and OM5.</title>
        <authorList>
            <person name="Volland S."/>
            <person name="Rachinger M."/>
            <person name="Strittmatter A."/>
            <person name="Daniel R."/>
            <person name="Gottschalk G."/>
            <person name="Meyer O."/>
        </authorList>
    </citation>
    <scope>NUCLEOTIDE SEQUENCE [LARGE SCALE GENOMIC DNA]</scope>
    <source>
        <strain evidence="2">ATCC 49405 / DSM 1227 / KCTC 32145 / OM5</strain>
        <plasmid evidence="1">pOC167</plasmid>
    </source>
</reference>
<sequence>MSKAKERALVILGAGASIEYGIPATIKFTDIIETAVMSDPWVQSQQGDVAYKTIKRRLKRYLYNPGIVHFEQIYHCAHELIYLQRPNAGAVDEFRPILVPFLKDTSKTTSAALRALVGKLTEVIYDEVATRSAAPQRSVDPFGAFLTGLEATGIPRLYTTNYDDFALQAGPTLYTGYDRKGATETVFDVHGFWDHWCDPSLFFLHGSVHMSYSHRPATGPFADLVWFDDPLEARKSANFTGSSLRRMDGSEVLRTPIVTGLDKLSRLQQRPLPYFYAALTRDVMEADVIYVVGAGLGDLHLNTLLAEARSRAQPAPLLFVDWWDGGFDPHADPDRKSIEMFHALRIHIGGGGVPPPTKVGDWLVSSDKTAAIWGAGFHRFLQETSQHDAVRKTLKPRGP</sequence>
<gene>
    <name evidence="1" type="ordered locus">OCA5_pOC16701590</name>
</gene>
<dbReference type="AlphaFoldDB" id="B6JJZ9"/>
<dbReference type="OrthoDB" id="9808492at2"/>
<keyword evidence="2" id="KW-1185">Reference proteome</keyword>
<evidence type="ECO:0000313" key="1">
    <source>
        <dbReference type="EMBL" id="AEI08355.1"/>
    </source>
</evidence>
<protein>
    <recommendedName>
        <fullName evidence="3">SIR2-like domain-containing protein</fullName>
    </recommendedName>
</protein>
<dbReference type="KEGG" id="oca:OCAR_7656"/>
<dbReference type="PATRIC" id="fig|504832.7.peg.3864"/>
<keyword evidence="1" id="KW-0614">Plasmid</keyword>
<dbReference type="KEGG" id="ocg:OCA5_pOC16701590"/>
<dbReference type="eggNOG" id="COG0846">
    <property type="taxonomic scope" value="Bacteria"/>
</dbReference>
<dbReference type="HOGENOM" id="CLU_647001_0_0_5"/>
<dbReference type="Proteomes" id="UP000007730">
    <property type="component" value="Plasmid pOC167"/>
</dbReference>
<organism evidence="1 2">
    <name type="scientific">Afipia carboxidovorans (strain ATCC 49405 / DSM 1227 / KCTC 32145 / OM5)</name>
    <name type="common">Oligotropha carboxidovorans</name>
    <dbReference type="NCBI Taxonomy" id="504832"/>
    <lineage>
        <taxon>Bacteria</taxon>
        <taxon>Pseudomonadati</taxon>
        <taxon>Pseudomonadota</taxon>
        <taxon>Alphaproteobacteria</taxon>
        <taxon>Hyphomicrobiales</taxon>
        <taxon>Nitrobacteraceae</taxon>
        <taxon>Afipia</taxon>
    </lineage>
</organism>
<name>B6JJZ9_AFIC5</name>
<dbReference type="EMBL" id="CP002828">
    <property type="protein sequence ID" value="AEI08355.1"/>
    <property type="molecule type" value="Genomic_DNA"/>
</dbReference>
<accession>B6JJZ9</accession>
<dbReference type="Gene3D" id="3.40.50.1220">
    <property type="entry name" value="TPP-binding domain"/>
    <property type="match status" value="1"/>
</dbReference>
<geneLocation type="plasmid" evidence="1 2">
    <name>pOC167</name>
</geneLocation>